<dbReference type="InterPro" id="IPR018247">
    <property type="entry name" value="EF_Hand_1_Ca_BS"/>
</dbReference>
<dbReference type="FunFam" id="1.10.238.10:FF:000104">
    <property type="entry name" value="calumenin isoform X1"/>
    <property type="match status" value="1"/>
</dbReference>
<dbReference type="Gene3D" id="1.10.238.10">
    <property type="entry name" value="EF-hand"/>
    <property type="match status" value="2"/>
</dbReference>
<proteinExistence type="predicted"/>
<dbReference type="PANTHER" id="PTHR10827">
    <property type="entry name" value="RETICULOCALBIN"/>
    <property type="match status" value="1"/>
</dbReference>
<dbReference type="PROSITE" id="PS51257">
    <property type="entry name" value="PROKAR_LIPOPROTEIN"/>
    <property type="match status" value="1"/>
</dbReference>
<dbReference type="GO" id="GO:0005509">
    <property type="term" value="F:calcium ion binding"/>
    <property type="evidence" value="ECO:0007669"/>
    <property type="project" value="InterPro"/>
</dbReference>
<dbReference type="PROSITE" id="PS50222">
    <property type="entry name" value="EF_HAND_2"/>
    <property type="match status" value="3"/>
</dbReference>
<evidence type="ECO:0000256" key="4">
    <source>
        <dbReference type="ARBA" id="ARBA00022737"/>
    </source>
</evidence>
<evidence type="ECO:0000256" key="3">
    <source>
        <dbReference type="ARBA" id="ARBA00022729"/>
    </source>
</evidence>
<evidence type="ECO:0000256" key="5">
    <source>
        <dbReference type="ARBA" id="ARBA00022824"/>
    </source>
</evidence>
<comment type="function">
    <text evidence="9">Probable molecular chaperone assisting protein biosynthesis and transport in the endoplasmic reticulum. Required for the proper biosynthesis and transport of pulmonary surfactant-associated protein A/SP-A, pulmonary surfactant-associated protein D/SP-D and the lipid transporter ABCA3. By regulating both the proper expression and the degradation through the endoplasmic reticulum-associated protein degradation pathway of these proteins plays a crucial role in pulmonary surfactant homeostasis. Has an anti-fibrotic activity by negatively regulating the secretion of type I and type III collagens. This calcium-binding protein also transiently associates with immature PCSK6 and regulates its secretion.</text>
</comment>
<evidence type="ECO:0000256" key="6">
    <source>
        <dbReference type="ARBA" id="ARBA00022837"/>
    </source>
</evidence>
<dbReference type="VEuPathDB" id="VectorBase:CSON009381"/>
<keyword evidence="6" id="KW-0106">Calcium</keyword>
<dbReference type="InterPro" id="IPR011992">
    <property type="entry name" value="EF-hand-dom_pair"/>
</dbReference>
<feature type="domain" description="EF-hand" evidence="12">
    <location>
        <begin position="212"/>
        <end position="247"/>
    </location>
</feature>
<protein>
    <recommendedName>
        <fullName evidence="11">Reticulocalbin-3</fullName>
    </recommendedName>
</protein>
<dbReference type="FunFam" id="1.10.238.10:FF:000090">
    <property type="entry name" value="calumenin isoform X2"/>
    <property type="match status" value="1"/>
</dbReference>
<dbReference type="Pfam" id="PF13499">
    <property type="entry name" value="EF-hand_7"/>
    <property type="match status" value="1"/>
</dbReference>
<feature type="domain" description="EF-hand" evidence="12">
    <location>
        <begin position="86"/>
        <end position="121"/>
    </location>
</feature>
<keyword evidence="5" id="KW-0256">Endoplasmic reticulum</keyword>
<evidence type="ECO:0000256" key="11">
    <source>
        <dbReference type="ARBA" id="ARBA00072696"/>
    </source>
</evidence>
<dbReference type="EMBL" id="UFQT01003723">
    <property type="protein sequence ID" value="SSX35226.1"/>
    <property type="molecule type" value="Genomic_DNA"/>
</dbReference>
<accession>A0A336MY53</accession>
<evidence type="ECO:0000313" key="13">
    <source>
        <dbReference type="EMBL" id="SSX35226.1"/>
    </source>
</evidence>
<keyword evidence="3" id="KW-0732">Signal</keyword>
<evidence type="ECO:0000256" key="8">
    <source>
        <dbReference type="ARBA" id="ARBA00023186"/>
    </source>
</evidence>
<dbReference type="GO" id="GO:0005788">
    <property type="term" value="C:endoplasmic reticulum lumen"/>
    <property type="evidence" value="ECO:0007669"/>
    <property type="project" value="UniProtKB-SubCell"/>
</dbReference>
<evidence type="ECO:0000256" key="7">
    <source>
        <dbReference type="ARBA" id="ARBA00023180"/>
    </source>
</evidence>
<dbReference type="CDD" id="cd16226">
    <property type="entry name" value="EFh_CREC_Calumenin_like"/>
    <property type="match status" value="1"/>
</dbReference>
<reference evidence="13" key="1">
    <citation type="submission" date="2018-07" db="EMBL/GenBank/DDBJ databases">
        <authorList>
            <person name="Quirk P.G."/>
            <person name="Krulwich T.A."/>
        </authorList>
    </citation>
    <scope>NUCLEOTIDE SEQUENCE</scope>
</reference>
<dbReference type="AlphaFoldDB" id="A0A336MY53"/>
<name>A0A336MY53_CULSO</name>
<dbReference type="InterPro" id="IPR002048">
    <property type="entry name" value="EF_hand_dom"/>
</dbReference>
<dbReference type="GO" id="GO:0015031">
    <property type="term" value="P:protein transport"/>
    <property type="evidence" value="ECO:0007669"/>
    <property type="project" value="UniProtKB-ARBA"/>
</dbReference>
<keyword evidence="2" id="KW-0479">Metal-binding</keyword>
<comment type="subunit">
    <text evidence="10">Interacts with PCSK6 (immature form including the propeptide); probably involved in the maturation and the secretion of PCSK6.</text>
</comment>
<dbReference type="PROSITE" id="PS00018">
    <property type="entry name" value="EF_HAND_1"/>
    <property type="match status" value="3"/>
</dbReference>
<dbReference type="SUPFAM" id="SSF47473">
    <property type="entry name" value="EF-hand"/>
    <property type="match status" value="2"/>
</dbReference>
<evidence type="ECO:0000259" key="12">
    <source>
        <dbReference type="PROSITE" id="PS50222"/>
    </source>
</evidence>
<evidence type="ECO:0000256" key="2">
    <source>
        <dbReference type="ARBA" id="ARBA00022723"/>
    </source>
</evidence>
<dbReference type="SMART" id="SM00054">
    <property type="entry name" value="EFh"/>
    <property type="match status" value="5"/>
</dbReference>
<evidence type="ECO:0000256" key="9">
    <source>
        <dbReference type="ARBA" id="ARBA00056975"/>
    </source>
</evidence>
<evidence type="ECO:0000256" key="1">
    <source>
        <dbReference type="ARBA" id="ARBA00004319"/>
    </source>
</evidence>
<evidence type="ECO:0000256" key="10">
    <source>
        <dbReference type="ARBA" id="ARBA00063143"/>
    </source>
</evidence>
<keyword evidence="4" id="KW-0677">Repeat</keyword>
<gene>
    <name evidence="13" type="primary">CSON009381</name>
</gene>
<organism evidence="13">
    <name type="scientific">Culicoides sonorensis</name>
    <name type="common">Biting midge</name>
    <dbReference type="NCBI Taxonomy" id="179676"/>
    <lineage>
        <taxon>Eukaryota</taxon>
        <taxon>Metazoa</taxon>
        <taxon>Ecdysozoa</taxon>
        <taxon>Arthropoda</taxon>
        <taxon>Hexapoda</taxon>
        <taxon>Insecta</taxon>
        <taxon>Pterygota</taxon>
        <taxon>Neoptera</taxon>
        <taxon>Endopterygota</taxon>
        <taxon>Diptera</taxon>
        <taxon>Nematocera</taxon>
        <taxon>Chironomoidea</taxon>
        <taxon>Ceratopogonidae</taxon>
        <taxon>Ceratopogoninae</taxon>
        <taxon>Culicoides</taxon>
        <taxon>Monoculicoides</taxon>
    </lineage>
</organism>
<dbReference type="OMA" id="PLSNKEH"/>
<feature type="domain" description="EF-hand" evidence="12">
    <location>
        <begin position="175"/>
        <end position="210"/>
    </location>
</feature>
<comment type="subcellular location">
    <subcellularLocation>
        <location evidence="1">Endoplasmic reticulum lumen</location>
    </subcellularLocation>
</comment>
<keyword evidence="8" id="KW-0143">Chaperone</keyword>
<dbReference type="PANTHER" id="PTHR10827:SF52">
    <property type="entry name" value="IP16409P"/>
    <property type="match status" value="1"/>
</dbReference>
<sequence length="342" mass="40168">MKLFFNTIQNMIQIHSIMLLSLGFACLLIIGSAHAIPKVESEKRVLDNDLSHAEHFEDGHHNPKYDHEAFLGEDQAKTFDQLSPEESTRRLGIIYDKIDTNGDKLVDLSELKNWIKFTQRRYIQDDVERQWKTHNPNGTETLDWEVYKGTVYGFLDDLDEKEKEKEDGMGFSYRKMLNRDRRRWGVADRDGDEKLTKEEFTDFLHPEESPYMRDIVVAETIEDIDKNGDGKVSIEEYIGDMYPNKDENDDEDEPDWVKSERDIFMNFRDKDKDGLMDTEEVKEWIIPTDFDHAEAEARHLIYEADSDNDEKLTKDEVLEKYDLFVGSQATDFGDVLVRHDEF</sequence>
<keyword evidence="7" id="KW-0325">Glycoprotein</keyword>